<dbReference type="EMBL" id="PDUU01000004">
    <property type="protein sequence ID" value="PHN97909.1"/>
    <property type="molecule type" value="Genomic_DNA"/>
</dbReference>
<dbReference type="InterPro" id="IPR018062">
    <property type="entry name" value="HTH_AraC-typ_CS"/>
</dbReference>
<keyword evidence="8" id="KW-1185">Reference proteome</keyword>
<accession>A0A2G1BVM6</accession>
<dbReference type="InterPro" id="IPR009057">
    <property type="entry name" value="Homeodomain-like_sf"/>
</dbReference>
<dbReference type="RefSeq" id="WP_099214817.1">
    <property type="nucleotide sequence ID" value="NZ_JAUYVU010000001.1"/>
</dbReference>
<evidence type="ECO:0000313" key="5">
    <source>
        <dbReference type="EMBL" id="MDP2539941.1"/>
    </source>
</evidence>
<dbReference type="SUPFAM" id="SSF46689">
    <property type="entry name" value="Homeodomain-like"/>
    <property type="match status" value="1"/>
</dbReference>
<keyword evidence="1" id="KW-0805">Transcription regulation</keyword>
<dbReference type="Gene3D" id="1.10.10.60">
    <property type="entry name" value="Homeodomain-like"/>
    <property type="match status" value="2"/>
</dbReference>
<evidence type="ECO:0000313" key="8">
    <source>
        <dbReference type="Proteomes" id="UP001242342"/>
    </source>
</evidence>
<dbReference type="AlphaFoldDB" id="A0A2G1BVM6"/>
<dbReference type="InterPro" id="IPR018060">
    <property type="entry name" value="HTH_AraC"/>
</dbReference>
<dbReference type="GO" id="GO:0043565">
    <property type="term" value="F:sequence-specific DNA binding"/>
    <property type="evidence" value="ECO:0007669"/>
    <property type="project" value="InterPro"/>
</dbReference>
<evidence type="ECO:0000256" key="3">
    <source>
        <dbReference type="ARBA" id="ARBA00023163"/>
    </source>
</evidence>
<dbReference type="Pfam" id="PF12833">
    <property type="entry name" value="HTH_18"/>
    <property type="match status" value="1"/>
</dbReference>
<keyword evidence="3" id="KW-0804">Transcription</keyword>
<evidence type="ECO:0000256" key="1">
    <source>
        <dbReference type="ARBA" id="ARBA00023015"/>
    </source>
</evidence>
<gene>
    <name evidence="6" type="ORF">CSC81_05715</name>
    <name evidence="5" type="ORF">Q8W23_00480</name>
</gene>
<dbReference type="PANTHER" id="PTHR47893:SF1">
    <property type="entry name" value="REGULATORY PROTEIN PCHR"/>
    <property type="match status" value="1"/>
</dbReference>
<dbReference type="InterPro" id="IPR020449">
    <property type="entry name" value="Tscrpt_reg_AraC-type_HTH"/>
</dbReference>
<dbReference type="PROSITE" id="PS00041">
    <property type="entry name" value="HTH_ARAC_FAMILY_1"/>
    <property type="match status" value="1"/>
</dbReference>
<reference evidence="6" key="2">
    <citation type="submission" date="2017-10" db="EMBL/GenBank/DDBJ databases">
        <authorList>
            <person name="Enke T.N."/>
            <person name="Cordero O.X."/>
        </authorList>
    </citation>
    <scope>NUCLEOTIDE SEQUENCE</scope>
    <source>
        <strain evidence="6">4G03</strain>
    </source>
</reference>
<dbReference type="GO" id="GO:0003700">
    <property type="term" value="F:DNA-binding transcription factor activity"/>
    <property type="evidence" value="ECO:0007669"/>
    <property type="project" value="InterPro"/>
</dbReference>
<dbReference type="EMBL" id="JAUYVU010000001">
    <property type="protein sequence ID" value="MDP2539941.1"/>
    <property type="molecule type" value="Genomic_DNA"/>
</dbReference>
<keyword evidence="2" id="KW-0238">DNA-binding</keyword>
<dbReference type="Proteomes" id="UP000222163">
    <property type="component" value="Unassembled WGS sequence"/>
</dbReference>
<organism evidence="6 7">
    <name type="scientific">Tenacibaculum discolor</name>
    <dbReference type="NCBI Taxonomy" id="361581"/>
    <lineage>
        <taxon>Bacteria</taxon>
        <taxon>Pseudomonadati</taxon>
        <taxon>Bacteroidota</taxon>
        <taxon>Flavobacteriia</taxon>
        <taxon>Flavobacteriales</taxon>
        <taxon>Flavobacteriaceae</taxon>
        <taxon>Tenacibaculum</taxon>
    </lineage>
</organism>
<dbReference type="PROSITE" id="PS01124">
    <property type="entry name" value="HTH_ARAC_FAMILY_2"/>
    <property type="match status" value="1"/>
</dbReference>
<comment type="caution">
    <text evidence="6">The sequence shown here is derived from an EMBL/GenBank/DDBJ whole genome shotgun (WGS) entry which is preliminary data.</text>
</comment>
<evidence type="ECO:0000256" key="2">
    <source>
        <dbReference type="ARBA" id="ARBA00023125"/>
    </source>
</evidence>
<dbReference type="InterPro" id="IPR053142">
    <property type="entry name" value="PchR_regulatory_protein"/>
</dbReference>
<feature type="domain" description="HTH araC/xylS-type" evidence="4">
    <location>
        <begin position="219"/>
        <end position="317"/>
    </location>
</feature>
<reference evidence="6 7" key="1">
    <citation type="journal article" date="2016" name="Nat. Commun.">
        <title>Microbial interactions lead to rapid micro-scale successions on model marine particles.</title>
        <authorList>
            <person name="Datta M.S."/>
            <person name="Sliwerska E."/>
            <person name="Gore J."/>
            <person name="Polz M.F."/>
            <person name="Cordero O.X."/>
        </authorList>
    </citation>
    <scope>NUCLEOTIDE SEQUENCE [LARGE SCALE GENOMIC DNA]</scope>
    <source>
        <strain evidence="6 7">4G03</strain>
    </source>
</reference>
<dbReference type="PANTHER" id="PTHR47893">
    <property type="entry name" value="REGULATORY PROTEIN PCHR"/>
    <property type="match status" value="1"/>
</dbReference>
<evidence type="ECO:0000313" key="7">
    <source>
        <dbReference type="Proteomes" id="UP000222163"/>
    </source>
</evidence>
<evidence type="ECO:0000259" key="4">
    <source>
        <dbReference type="PROSITE" id="PS01124"/>
    </source>
</evidence>
<dbReference type="SMART" id="SM00342">
    <property type="entry name" value="HTH_ARAC"/>
    <property type="match status" value="1"/>
</dbReference>
<reference evidence="5 8" key="3">
    <citation type="submission" date="2023-07" db="EMBL/GenBank/DDBJ databases">
        <title>Genome content predicts the carbon catabolic preferences of heterotrophic bacteria.</title>
        <authorList>
            <person name="Gralka M."/>
        </authorList>
    </citation>
    <scope>NUCLEOTIDE SEQUENCE [LARGE SCALE GENOMIC DNA]</scope>
    <source>
        <strain evidence="5 8">4G03</strain>
    </source>
</reference>
<dbReference type="PRINTS" id="PR00032">
    <property type="entry name" value="HTHARAC"/>
</dbReference>
<protein>
    <submittedName>
        <fullName evidence="6">AraC family transcriptional regulator</fullName>
    </submittedName>
</protein>
<name>A0A2G1BVM6_9FLAO</name>
<dbReference type="Proteomes" id="UP001242342">
    <property type="component" value="Unassembled WGS sequence"/>
</dbReference>
<evidence type="ECO:0000313" key="6">
    <source>
        <dbReference type="EMBL" id="PHN97909.1"/>
    </source>
</evidence>
<proteinExistence type="predicted"/>
<sequence length="324" mass="37676">MEIAIANDDTLQLKKILQLQNKSINCGITTYTYTVNAAYGNGIITSYYFDGLLITIINAKFKKDFLFTSDHNLSSLELSVLIEGEKIIRFSNFKNDLILEKNESCLLYNNNEDSKTFFYRDKPINEIKISMYDSFIQKHQMQALLSNDKALGLKKTETFTQQLTSNMEKIVTEILLNSQKGLLKRLFLESKTLELLHLQLAIRTKKASNSNENILKKIYKVEAILQTNLHEQISIQQLARKVLLNQNVLKNEFKKLFDETIFNYAKKLRMEKAKNLLTHTQRPIYEVADMVGYKNPTHFTAAFKKFEKVTPKEFRKNYSYESSN</sequence>